<reference evidence="2 4" key="1">
    <citation type="submission" date="2020-01" db="EMBL/GenBank/DDBJ databases">
        <authorList>
            <consortium name="DOE Joint Genome Institute"/>
            <person name="Haridas S."/>
            <person name="Albert R."/>
            <person name="Binder M."/>
            <person name="Bloem J."/>
            <person name="Labutti K."/>
            <person name="Salamov A."/>
            <person name="Andreopoulos B."/>
            <person name="Baker S.E."/>
            <person name="Barry K."/>
            <person name="Bills G."/>
            <person name="Bluhm B.H."/>
            <person name="Cannon C."/>
            <person name="Castanera R."/>
            <person name="Culley D.E."/>
            <person name="Daum C."/>
            <person name="Ezra D."/>
            <person name="Gonzalez J.B."/>
            <person name="Henrissat B."/>
            <person name="Kuo A."/>
            <person name="Liang C."/>
            <person name="Lipzen A."/>
            <person name="Lutzoni F."/>
            <person name="Magnuson J."/>
            <person name="Mondo S."/>
            <person name="Nolan M."/>
            <person name="Ohm R."/>
            <person name="Pangilinan J."/>
            <person name="Park H.-J."/>
            <person name="Ramirez L."/>
            <person name="Alfaro M."/>
            <person name="Sun H."/>
            <person name="Tritt A."/>
            <person name="Yoshinaga Y."/>
            <person name="Zwiers L.-H."/>
            <person name="Turgeon B.G."/>
            <person name="Goodwin S.B."/>
            <person name="Spatafora J.W."/>
            <person name="Crous P.W."/>
            <person name="Grigoriev I.V."/>
        </authorList>
    </citation>
    <scope>NUCLEOTIDE SEQUENCE</scope>
    <source>
        <strain evidence="2 4">CBS 781.70</strain>
    </source>
</reference>
<dbReference type="Proteomes" id="UP000504638">
    <property type="component" value="Unplaced"/>
</dbReference>
<dbReference type="EMBL" id="ML975170">
    <property type="protein sequence ID" value="KAF1809769.1"/>
    <property type="molecule type" value="Genomic_DNA"/>
</dbReference>
<keyword evidence="3" id="KW-1185">Reference proteome</keyword>
<name>A0A6G1FVW0_9PEZI</name>
<reference evidence="4" key="3">
    <citation type="submission" date="2025-04" db="UniProtKB">
        <authorList>
            <consortium name="RefSeq"/>
        </authorList>
    </citation>
    <scope>IDENTIFICATION</scope>
    <source>
        <strain evidence="4">CBS 781.70</strain>
    </source>
</reference>
<dbReference type="AlphaFoldDB" id="A0A6G1FVW0"/>
<sequence>MHELNINSKRSESEPVLESLEDYQILEPFDQREEGFEFVEGQFDLAFPVPVNESSAFSKQEPYGGGGSSKDEGFILLPPRGSHSVEHIPTTIVEYASPGQLSVSPRSSSPNPPLGQIPAIGYQDLGEPLYYRCPKRSPGRGQGEYTQGRWDPPSRSRQLSLGDQMYYRRPNRSPAQVRGESLQLVPPLTSGGHEMDHGLPRLELSAGTFFPFSFIPGFRQPPGSSAPILAMSLFGPPSLALRDNRGPVNLYSGRGFIIPHPLDPSFPQFILRES</sequence>
<gene>
    <name evidence="2 4" type="ORF">P152DRAFT_451718</name>
</gene>
<reference evidence="4" key="2">
    <citation type="submission" date="2020-04" db="EMBL/GenBank/DDBJ databases">
        <authorList>
            <consortium name="NCBI Genome Project"/>
        </authorList>
    </citation>
    <scope>NUCLEOTIDE SEQUENCE</scope>
    <source>
        <strain evidence="4">CBS 781.70</strain>
    </source>
</reference>
<dbReference type="GeneID" id="54418819"/>
<dbReference type="RefSeq" id="XP_033531400.1">
    <property type="nucleotide sequence ID" value="XM_033678249.1"/>
</dbReference>
<evidence type="ECO:0000313" key="4">
    <source>
        <dbReference type="RefSeq" id="XP_033531400.1"/>
    </source>
</evidence>
<evidence type="ECO:0000313" key="2">
    <source>
        <dbReference type="EMBL" id="KAF1809769.1"/>
    </source>
</evidence>
<evidence type="ECO:0000256" key="1">
    <source>
        <dbReference type="SAM" id="MobiDB-lite"/>
    </source>
</evidence>
<organism evidence="2">
    <name type="scientific">Eremomyces bilateralis CBS 781.70</name>
    <dbReference type="NCBI Taxonomy" id="1392243"/>
    <lineage>
        <taxon>Eukaryota</taxon>
        <taxon>Fungi</taxon>
        <taxon>Dikarya</taxon>
        <taxon>Ascomycota</taxon>
        <taxon>Pezizomycotina</taxon>
        <taxon>Dothideomycetes</taxon>
        <taxon>Dothideomycetes incertae sedis</taxon>
        <taxon>Eremomycetales</taxon>
        <taxon>Eremomycetaceae</taxon>
        <taxon>Eremomyces</taxon>
    </lineage>
</organism>
<accession>A0A6G1FVW0</accession>
<feature type="region of interest" description="Disordered" evidence="1">
    <location>
        <begin position="136"/>
        <end position="157"/>
    </location>
</feature>
<proteinExistence type="predicted"/>
<protein>
    <submittedName>
        <fullName evidence="2 4">Uncharacterized protein</fullName>
    </submittedName>
</protein>
<evidence type="ECO:0000313" key="3">
    <source>
        <dbReference type="Proteomes" id="UP000504638"/>
    </source>
</evidence>